<dbReference type="InterPro" id="IPR011009">
    <property type="entry name" value="Kinase-like_dom_sf"/>
</dbReference>
<dbReference type="AlphaFoldDB" id="L7CAU2"/>
<evidence type="ECO:0000313" key="7">
    <source>
        <dbReference type="EMBL" id="ELP30226.1"/>
    </source>
</evidence>
<evidence type="ECO:0000256" key="1">
    <source>
        <dbReference type="ARBA" id="ARBA00022679"/>
    </source>
</evidence>
<gene>
    <name evidence="7" type="ORF">RBSWK_05824</name>
</gene>
<dbReference type="CDD" id="cd14014">
    <property type="entry name" value="STKc_PknB_like"/>
    <property type="match status" value="1"/>
</dbReference>
<evidence type="ECO:0000256" key="2">
    <source>
        <dbReference type="ARBA" id="ARBA00022741"/>
    </source>
</evidence>
<reference evidence="7 8" key="1">
    <citation type="journal article" date="2013" name="Mar. Genomics">
        <title>Expression of sulfatases in Rhodopirellula baltica and the diversity of sulfatases in the genus Rhodopirellula.</title>
        <authorList>
            <person name="Wegner C.E."/>
            <person name="Richter-Heitmann T."/>
            <person name="Klindworth A."/>
            <person name="Klockow C."/>
            <person name="Richter M."/>
            <person name="Achstetter T."/>
            <person name="Glockner F.O."/>
            <person name="Harder J."/>
        </authorList>
    </citation>
    <scope>NUCLEOTIDE SEQUENCE [LARGE SCALE GENOMIC DNA]</scope>
    <source>
        <strain evidence="7 8">SWK14</strain>
    </source>
</reference>
<keyword evidence="3 7" id="KW-0418">Kinase</keyword>
<feature type="compositionally biased region" description="Polar residues" evidence="5">
    <location>
        <begin position="848"/>
        <end position="870"/>
    </location>
</feature>
<name>L7CAU2_RHOBT</name>
<dbReference type="Proteomes" id="UP000010959">
    <property type="component" value="Unassembled WGS sequence"/>
</dbReference>
<proteinExistence type="predicted"/>
<dbReference type="InterPro" id="IPR000719">
    <property type="entry name" value="Prot_kinase_dom"/>
</dbReference>
<sequence length="891" mass="99065">MQFDSDFNVLDKSENPFLSRLSETESDTISDACDMFASELRHYADSENNDVSIKPALDRAYRNFLKRQPETSTSFRVQLLAALMKEELHASYLCLGKPVPSAADYASLYPKMAAAIEFSYIFVTPEYRSEVSIGGYRVIRPLGVGGEASVVEVAALRGRGTRGALKFVRSDDPAGVERLQREAAILQHIQKAPKHPNVIDFGPEGEAEGFCYLWMPIVEGVSLADKRSMPVTHLGSVGIQIADAIAHVHKANCLHLDIHPGNIRLTHLWEDEPPMATLIDFGVAKNRDAGNGSLTLVKADNDTPFFASPEHSLTKIDDESNERGYLVDDKGAIYVDERSDIYGLGKTLAYALLREAVLDRVEFITRLQELDSVPTRFVDAIIKATESFPSERFESASEFRDTLRSIFPEEASPARSGKSISMVATVSSLVLALVVFLLLNRQSSTDEAINSKFKSAIESIDEQIKRSVASMNPQPEPTWIERILQDKAISPGDISLDDFKFTYDFSDSPRNLYKLGSLDIALNDRVDDFASGVELRLGDSPWRSCVKLSDNSVAISFTEEDLLREGPINIQIDDEPGPVIGRTSIGPFSLGHSLKAIHATYLDSEQAQLDRLDMVDLDNFAWITFDGHWRFTPEIQPYLQDIKGMTVYADEGGHFGKYHLPSEQLQDATLALPHQYDRLDRLYVQLKLPGKKESSKRVFDRHAAFRLETLTAEEKEAFPKRLFAYSAKEGWHFTKDFYTKWERHLESLKLSVPPPRGIYHAPETSIPIAWNAETPFGANGGFAKTPPFVGTPEQLNRNLRARGEKFRHASVLYVRASFVDRSASLRIPLYADGSHGGSGNDSRPVPRSVSSADGGSNGVTGPSQPSTKAQLNEERKVRERQLVIGFGGRGP</sequence>
<dbReference type="Gene3D" id="3.30.200.20">
    <property type="entry name" value="Phosphorylase Kinase, domain 1"/>
    <property type="match status" value="1"/>
</dbReference>
<dbReference type="GO" id="GO:0004674">
    <property type="term" value="F:protein serine/threonine kinase activity"/>
    <property type="evidence" value="ECO:0007669"/>
    <property type="project" value="UniProtKB-KW"/>
</dbReference>
<dbReference type="EMBL" id="AMWG01000163">
    <property type="protein sequence ID" value="ELP30226.1"/>
    <property type="molecule type" value="Genomic_DNA"/>
</dbReference>
<keyword evidence="7" id="KW-0723">Serine/threonine-protein kinase</keyword>
<dbReference type="Gene3D" id="1.10.510.10">
    <property type="entry name" value="Transferase(Phosphotransferase) domain 1"/>
    <property type="match status" value="1"/>
</dbReference>
<dbReference type="SMART" id="SM00220">
    <property type="entry name" value="S_TKc"/>
    <property type="match status" value="1"/>
</dbReference>
<organism evidence="7 8">
    <name type="scientific">Rhodopirellula baltica SWK14</name>
    <dbReference type="NCBI Taxonomy" id="993516"/>
    <lineage>
        <taxon>Bacteria</taxon>
        <taxon>Pseudomonadati</taxon>
        <taxon>Planctomycetota</taxon>
        <taxon>Planctomycetia</taxon>
        <taxon>Pirellulales</taxon>
        <taxon>Pirellulaceae</taxon>
        <taxon>Rhodopirellula</taxon>
    </lineage>
</organism>
<evidence type="ECO:0000256" key="5">
    <source>
        <dbReference type="SAM" id="MobiDB-lite"/>
    </source>
</evidence>
<feature type="compositionally biased region" description="Basic and acidic residues" evidence="5">
    <location>
        <begin position="871"/>
        <end position="881"/>
    </location>
</feature>
<dbReference type="PATRIC" id="fig|993516.3.peg.6243"/>
<comment type="caution">
    <text evidence="7">The sequence shown here is derived from an EMBL/GenBank/DDBJ whole genome shotgun (WGS) entry which is preliminary data.</text>
</comment>
<dbReference type="EC" id="2.7.-.-" evidence="7"/>
<evidence type="ECO:0000256" key="4">
    <source>
        <dbReference type="ARBA" id="ARBA00022840"/>
    </source>
</evidence>
<keyword evidence="1 7" id="KW-0808">Transferase</keyword>
<dbReference type="GO" id="GO:0005524">
    <property type="term" value="F:ATP binding"/>
    <property type="evidence" value="ECO:0007669"/>
    <property type="project" value="UniProtKB-KW"/>
</dbReference>
<evidence type="ECO:0000313" key="8">
    <source>
        <dbReference type="Proteomes" id="UP000010959"/>
    </source>
</evidence>
<dbReference type="PANTHER" id="PTHR43289:SF6">
    <property type="entry name" value="SERINE_THREONINE-PROTEIN KINASE NEKL-3"/>
    <property type="match status" value="1"/>
</dbReference>
<dbReference type="PROSITE" id="PS50011">
    <property type="entry name" value="PROTEIN_KINASE_DOM"/>
    <property type="match status" value="1"/>
</dbReference>
<evidence type="ECO:0000259" key="6">
    <source>
        <dbReference type="PROSITE" id="PS50011"/>
    </source>
</evidence>
<accession>L7CAU2</accession>
<keyword evidence="2" id="KW-0547">Nucleotide-binding</keyword>
<dbReference type="SUPFAM" id="SSF56112">
    <property type="entry name" value="Protein kinase-like (PK-like)"/>
    <property type="match status" value="1"/>
</dbReference>
<dbReference type="Pfam" id="PF00069">
    <property type="entry name" value="Pkinase"/>
    <property type="match status" value="1"/>
</dbReference>
<keyword evidence="4" id="KW-0067">ATP-binding</keyword>
<dbReference type="PANTHER" id="PTHR43289">
    <property type="entry name" value="MITOGEN-ACTIVATED PROTEIN KINASE KINASE KINASE 20-RELATED"/>
    <property type="match status" value="1"/>
</dbReference>
<feature type="region of interest" description="Disordered" evidence="5">
    <location>
        <begin position="831"/>
        <end position="891"/>
    </location>
</feature>
<feature type="domain" description="Protein kinase" evidence="6">
    <location>
        <begin position="136"/>
        <end position="407"/>
    </location>
</feature>
<evidence type="ECO:0000256" key="3">
    <source>
        <dbReference type="ARBA" id="ARBA00022777"/>
    </source>
</evidence>
<protein>
    <submittedName>
        <fullName evidence="7">Protein containing Serine/threonine protein kinase domain protein</fullName>
        <ecNumber evidence="7">2.7.-.-</ecNumber>
    </submittedName>
</protein>